<dbReference type="Proteomes" id="UP000001176">
    <property type="component" value="Chromosome"/>
</dbReference>
<keyword evidence="3" id="KW-1185">Reference proteome</keyword>
<evidence type="ECO:0000256" key="1">
    <source>
        <dbReference type="SAM" id="MobiDB-lite"/>
    </source>
</evidence>
<reference evidence="2 3" key="1">
    <citation type="journal article" date="2009" name="BMC Genomics">
        <title>Complete genome sequence of the sugarcane nitrogen-fixing endophyte Gluconacetobacter diazotrophicus Pal5.</title>
        <authorList>
            <person name="Bertalan M."/>
            <person name="Albano R."/>
            <person name="Padua V."/>
            <person name="Rouws L."/>
            <person name="Rojas C."/>
            <person name="Hemerly A."/>
            <person name="Teixeira K."/>
            <person name="Schwab S."/>
            <person name="Araujo J."/>
            <person name="Oliveira A."/>
            <person name="Franca L."/>
            <person name="Magalhaes V."/>
            <person name="Alqueres S."/>
            <person name="Cardoso A."/>
            <person name="Almeida W."/>
            <person name="Loureiro M.M."/>
            <person name="Nogueira E."/>
            <person name="Cidade D."/>
            <person name="Oliveira D."/>
            <person name="Simao T."/>
            <person name="Macedo J."/>
            <person name="Valadao A."/>
            <person name="Dreschsel M."/>
            <person name="Freitas F."/>
            <person name="Vidal M."/>
            <person name="Guedes H."/>
            <person name="Rodrigues E."/>
            <person name="Meneses C."/>
            <person name="Brioso P."/>
            <person name="Pozzer L."/>
            <person name="Figueiredo D."/>
            <person name="Montano H."/>
            <person name="Junior J."/>
            <person name="Filho G."/>
            <person name="Flores V."/>
            <person name="Ferreira B."/>
            <person name="Branco A."/>
            <person name="Gonzalez P."/>
            <person name="Guillobel H."/>
            <person name="Lemos M."/>
            <person name="Seibel L."/>
            <person name="Macedo J."/>
            <person name="Alves-Ferreira M."/>
            <person name="Sachetto-Martins G."/>
            <person name="Coelho A."/>
            <person name="Santos E."/>
            <person name="Amaral G."/>
            <person name="Neves A."/>
            <person name="Pacheco A.B."/>
            <person name="Carvalho D."/>
            <person name="Lery L."/>
            <person name="Bisch P."/>
            <person name="Rossle S.C."/>
            <person name="Urmenyi T."/>
            <person name="Kruger W.V."/>
            <person name="Martins O."/>
            <person name="Baldani J.I."/>
            <person name="Ferreira P.C."/>
        </authorList>
    </citation>
    <scope>NUCLEOTIDE SEQUENCE [LARGE SCALE GENOMIC DNA]</scope>
    <source>
        <strain evidence="3">ATCC 49037 / DSM 5601 / CCUG 37298 / CIP 103539 / LMG 7603 / PAl5</strain>
    </source>
</reference>
<gene>
    <name evidence="2" type="ordered locus">GDI1783</name>
</gene>
<evidence type="ECO:0000313" key="3">
    <source>
        <dbReference type="Proteomes" id="UP000001176"/>
    </source>
</evidence>
<dbReference type="AlphaFoldDB" id="A9HI61"/>
<sequence>MAIHARRIRRSKISACVARTVPKKHTGGNRATTRPGHVMLRR</sequence>
<protein>
    <submittedName>
        <fullName evidence="2">Uncharacterized protein</fullName>
    </submittedName>
</protein>
<evidence type="ECO:0000313" key="2">
    <source>
        <dbReference type="EMBL" id="CAP55726.1"/>
    </source>
</evidence>
<dbReference type="EMBL" id="AM889285">
    <property type="protein sequence ID" value="CAP55726.1"/>
    <property type="molecule type" value="Genomic_DNA"/>
</dbReference>
<organism evidence="2 3">
    <name type="scientific">Gluconacetobacter diazotrophicus (strain ATCC 49037 / DSM 5601 / CCUG 37298 / CIP 103539 / LMG 7603 / PAl5)</name>
    <dbReference type="NCBI Taxonomy" id="272568"/>
    <lineage>
        <taxon>Bacteria</taxon>
        <taxon>Pseudomonadati</taxon>
        <taxon>Pseudomonadota</taxon>
        <taxon>Alphaproteobacteria</taxon>
        <taxon>Acetobacterales</taxon>
        <taxon>Acetobacteraceae</taxon>
        <taxon>Gluconacetobacter</taxon>
    </lineage>
</organism>
<feature type="region of interest" description="Disordered" evidence="1">
    <location>
        <begin position="22"/>
        <end position="42"/>
    </location>
</feature>
<name>A9HI61_GLUDA</name>
<accession>A9HI61</accession>
<proteinExistence type="predicted"/>
<dbReference type="KEGG" id="gdi:GDI1783"/>